<name>A0ABN7EPK0_9FLAO</name>
<keyword evidence="3" id="KW-1185">Reference proteome</keyword>
<dbReference type="GO" id="GO:0016757">
    <property type="term" value="F:glycosyltransferase activity"/>
    <property type="evidence" value="ECO:0007669"/>
    <property type="project" value="UniProtKB-KW"/>
</dbReference>
<dbReference type="Pfam" id="PF04101">
    <property type="entry name" value="Glyco_tran_28_C"/>
    <property type="match status" value="1"/>
</dbReference>
<accession>A0ABN7EPK0</accession>
<reference evidence="2 3" key="1">
    <citation type="submission" date="2020-02" db="EMBL/GenBank/DDBJ databases">
        <authorList>
            <person name="Criscuolo A."/>
        </authorList>
    </citation>
    <scope>NUCLEOTIDE SEQUENCE [LARGE SCALE GENOMIC DNA]</scope>
    <source>
        <strain evidence="2">CECT7796</strain>
    </source>
</reference>
<dbReference type="PANTHER" id="PTHR21015">
    <property type="entry name" value="UDP-N-ACETYLGLUCOSAMINE--N-ACETYLMURAMYL-(PENTAPEPTIDE) PYROPHOSPHORYL-UNDECAPRENOL N-ACETYLGLUCOSAMINE TRANSFERASE 1"/>
    <property type="match status" value="1"/>
</dbReference>
<dbReference type="PANTHER" id="PTHR21015:SF28">
    <property type="entry name" value="SLL1722 PROTEIN"/>
    <property type="match status" value="1"/>
</dbReference>
<dbReference type="SUPFAM" id="SSF53756">
    <property type="entry name" value="UDP-Glycosyltransferase/glycogen phosphorylase"/>
    <property type="match status" value="2"/>
</dbReference>
<gene>
    <name evidence="2" type="primary">murG_4</name>
    <name evidence="2" type="ORF">FLACOL7796_04068</name>
</gene>
<keyword evidence="2" id="KW-0808">Transferase</keyword>
<keyword evidence="2" id="KW-0328">Glycosyltransferase</keyword>
<feature type="domain" description="Glycosyl transferase family 28 C-terminal" evidence="1">
    <location>
        <begin position="213"/>
        <end position="354"/>
    </location>
</feature>
<dbReference type="Gene3D" id="3.40.50.2000">
    <property type="entry name" value="Glycogen Phosphorylase B"/>
    <property type="match status" value="1"/>
</dbReference>
<dbReference type="Proteomes" id="UP000474567">
    <property type="component" value="Unassembled WGS sequence"/>
</dbReference>
<sequence>MYCHHSVGIGHLVRSIAIIESLREDYDISFISGGKYPEGIQIPSGISFHQLPAVRLTEDTTLIDADGNNDIGNIMAERTRIIKQIYNDTLPDIIITELFPFGRMQFVGEIMPILKLAKSGDKKTLVFCSFRDIVEPSTAKKKLFRDFAFSILNNHYDGIFLHADAQICKLEDTIDYIGKIDVPVHYTGFVTSMQKIKTAQKVRNGVLASFGGGGTNNQLLYNLISAYKDFGFGDKKQLKIIAGPLFNDEEFKSLQDSTASIPGLTLIKQVSNLNEEIAAAEVSISQCGYNTAIELLCNGIPALLIPYENDHNSEQVIRAEQLEKRSLARTLSVGNASPEILAAEIKKTFNFRPKTIDIDMNGAENTRTLLNHIFAAETVIKTF</sequence>
<proteinExistence type="predicted"/>
<dbReference type="EMBL" id="CADCST010000125">
    <property type="protein sequence ID" value="CAA9202051.1"/>
    <property type="molecule type" value="Genomic_DNA"/>
</dbReference>
<evidence type="ECO:0000313" key="2">
    <source>
        <dbReference type="EMBL" id="CAA9202051.1"/>
    </source>
</evidence>
<protein>
    <submittedName>
        <fullName evidence="2">UDP-N-acetylglucosamine--N-acetylmuramyl-(Pentapeptide) pyrophosphoryl-undecaprenol N-acetylglucosamine transferase</fullName>
        <ecNumber evidence="2">2.4.1.227</ecNumber>
    </submittedName>
</protein>
<organism evidence="2 3">
    <name type="scientific">Flavobacterium collinsii</name>
    <dbReference type="NCBI Taxonomy" id="1114861"/>
    <lineage>
        <taxon>Bacteria</taxon>
        <taxon>Pseudomonadati</taxon>
        <taxon>Bacteroidota</taxon>
        <taxon>Flavobacteriia</taxon>
        <taxon>Flavobacteriales</taxon>
        <taxon>Flavobacteriaceae</taxon>
        <taxon>Flavobacterium</taxon>
    </lineage>
</organism>
<comment type="caution">
    <text evidence="2">The sequence shown here is derived from an EMBL/GenBank/DDBJ whole genome shotgun (WGS) entry which is preliminary data.</text>
</comment>
<dbReference type="EC" id="2.4.1.227" evidence="2"/>
<evidence type="ECO:0000313" key="3">
    <source>
        <dbReference type="Proteomes" id="UP000474567"/>
    </source>
</evidence>
<dbReference type="InterPro" id="IPR007235">
    <property type="entry name" value="Glyco_trans_28_C"/>
</dbReference>
<evidence type="ECO:0000259" key="1">
    <source>
        <dbReference type="Pfam" id="PF04101"/>
    </source>
</evidence>